<keyword evidence="1" id="KW-0472">Membrane</keyword>
<proteinExistence type="predicted"/>
<evidence type="ECO:0008006" key="4">
    <source>
        <dbReference type="Google" id="ProtNLM"/>
    </source>
</evidence>
<sequence length="73" mass="7719">MNQKRRDDNPWRAAGLVGVMGIDMAICILLGYFLGDWLGGTRGWIVGGILFGLAAGILSCVILLKRVLGGSDG</sequence>
<keyword evidence="1" id="KW-0812">Transmembrane</keyword>
<keyword evidence="1" id="KW-1133">Transmembrane helix</keyword>
<evidence type="ECO:0000313" key="2">
    <source>
        <dbReference type="EMBL" id="EXX87379.1"/>
    </source>
</evidence>
<protein>
    <recommendedName>
        <fullName evidence="4">ATPase F0F1</fullName>
    </recommendedName>
</protein>
<dbReference type="Proteomes" id="UP000053750">
    <property type="component" value="Unassembled WGS sequence"/>
</dbReference>
<organism evidence="2 3">
    <name type="scientific">Paenibacillus darwinianus</name>
    <dbReference type="NCBI Taxonomy" id="1380763"/>
    <lineage>
        <taxon>Bacteria</taxon>
        <taxon>Bacillati</taxon>
        <taxon>Bacillota</taxon>
        <taxon>Bacilli</taxon>
        <taxon>Bacillales</taxon>
        <taxon>Paenibacillaceae</taxon>
        <taxon>Paenibacillus</taxon>
    </lineage>
</organism>
<accession>A0A9W5S0X8</accession>
<gene>
    <name evidence="2" type="ORF">BG53_04190</name>
</gene>
<name>A0A9W5S0X8_9BACL</name>
<evidence type="ECO:0000313" key="3">
    <source>
        <dbReference type="Proteomes" id="UP000053750"/>
    </source>
</evidence>
<dbReference type="OrthoDB" id="2629325at2"/>
<feature type="transmembrane region" description="Helical" evidence="1">
    <location>
        <begin position="12"/>
        <end position="32"/>
    </location>
</feature>
<evidence type="ECO:0000256" key="1">
    <source>
        <dbReference type="SAM" id="Phobius"/>
    </source>
</evidence>
<reference evidence="2 3" key="1">
    <citation type="submission" date="2014-02" db="EMBL/GenBank/DDBJ databases">
        <title>Genome sequence of Paenibacillus darwinianus reveals adaptive mechanisms for survival in Antarctic soils.</title>
        <authorList>
            <person name="Dsouza M."/>
            <person name="Taylor M.W."/>
            <person name="Turner S.J."/>
            <person name="Aislabie J."/>
        </authorList>
    </citation>
    <scope>NUCLEOTIDE SEQUENCE [LARGE SCALE GENOMIC DNA]</scope>
    <source>
        <strain evidence="2 3">CE1</strain>
    </source>
</reference>
<keyword evidence="3" id="KW-1185">Reference proteome</keyword>
<comment type="caution">
    <text evidence="2">The sequence shown here is derived from an EMBL/GenBank/DDBJ whole genome shotgun (WGS) entry which is preliminary data.</text>
</comment>
<dbReference type="EMBL" id="JFHU01000158">
    <property type="protein sequence ID" value="EXX87379.1"/>
    <property type="molecule type" value="Genomic_DNA"/>
</dbReference>
<dbReference type="AlphaFoldDB" id="A0A9W5S0X8"/>
<feature type="transmembrane region" description="Helical" evidence="1">
    <location>
        <begin position="44"/>
        <end position="64"/>
    </location>
</feature>